<sequence>MNFTNKSFLVLGAGISGISAANVLSSLGGVSTLSDAKSYDELSEESRNKISAGVRLEFGRQDKALLDGQDYLVLSPGVSIYHPLVDAAQGRGIPVFSEIEIAYHLSEAPIIAITGTNGKTTTTTLIGEMVKTLGKKTVVGGNIGIALSREVLGLPADGLVVAEISSFQLEAIHDFRARIAAVLNLTPDHIDRHRNVETYQLMKERIFANQQASDYTVLNFDDLTVREMAARTAGQVLFFSRKQQLAEGVCVDAGIITVHWQGKSVAICPISDMNLRGAHNLENALAACGVAYLAGVKPADMARVLREFAGVEHRIEPVATIKGVAYFNDSKATNPESAVKALEAFSGHIILIAGGRDKNTDLHEFMTLVSERVDHLILIGEAAARFAQEAGKHAVKNIHTAETFSAAVALAYRLAAPPQVVLLSPACASYDMFNNYEERGKLFKALVRDLSAN</sequence>
<dbReference type="EMBL" id="LSGP01000013">
    <property type="protein sequence ID" value="KYZ77103.1"/>
    <property type="molecule type" value="Genomic_DNA"/>
</dbReference>
<comment type="pathway">
    <text evidence="3 17 18">Cell wall biogenesis; peptidoglycan biosynthesis.</text>
</comment>
<dbReference type="SUPFAM" id="SSF53244">
    <property type="entry name" value="MurD-like peptide ligases, peptide-binding domain"/>
    <property type="match status" value="1"/>
</dbReference>
<accession>A0A154BSX1</accession>
<dbReference type="InterPro" id="IPR036565">
    <property type="entry name" value="Mur-like_cat_sf"/>
</dbReference>
<evidence type="ECO:0000256" key="18">
    <source>
        <dbReference type="RuleBase" id="RU003664"/>
    </source>
</evidence>
<proteinExistence type="inferred from homology"/>
<dbReference type="SUPFAM" id="SSF51984">
    <property type="entry name" value="MurCD N-terminal domain"/>
    <property type="match status" value="1"/>
</dbReference>
<dbReference type="GO" id="GO:0005524">
    <property type="term" value="F:ATP binding"/>
    <property type="evidence" value="ECO:0007669"/>
    <property type="project" value="UniProtKB-UniRule"/>
</dbReference>
<dbReference type="Pfam" id="PF08245">
    <property type="entry name" value="Mur_ligase_M"/>
    <property type="match status" value="1"/>
</dbReference>
<evidence type="ECO:0000313" key="22">
    <source>
        <dbReference type="Proteomes" id="UP000076268"/>
    </source>
</evidence>
<organism evidence="21 22">
    <name type="scientific">Anaerosporomusa subterranea</name>
    <dbReference type="NCBI Taxonomy" id="1794912"/>
    <lineage>
        <taxon>Bacteria</taxon>
        <taxon>Bacillati</taxon>
        <taxon>Bacillota</taxon>
        <taxon>Negativicutes</taxon>
        <taxon>Acetonemataceae</taxon>
        <taxon>Anaerosporomusa</taxon>
    </lineage>
</organism>
<dbReference type="EC" id="6.3.2.9" evidence="5 17"/>
<dbReference type="HAMAP" id="MF_00639">
    <property type="entry name" value="MurD"/>
    <property type="match status" value="1"/>
</dbReference>
<gene>
    <name evidence="17" type="primary">murD</name>
    <name evidence="21" type="ORF">AXX12_02925</name>
</gene>
<evidence type="ECO:0000259" key="20">
    <source>
        <dbReference type="Pfam" id="PF08245"/>
    </source>
</evidence>
<evidence type="ECO:0000256" key="17">
    <source>
        <dbReference type="HAMAP-Rule" id="MF_00639"/>
    </source>
</evidence>
<evidence type="ECO:0000256" key="7">
    <source>
        <dbReference type="ARBA" id="ARBA00022490"/>
    </source>
</evidence>
<name>A0A154BSX1_ANASB</name>
<dbReference type="Gene3D" id="3.90.190.20">
    <property type="entry name" value="Mur ligase, C-terminal domain"/>
    <property type="match status" value="1"/>
</dbReference>
<evidence type="ECO:0000256" key="15">
    <source>
        <dbReference type="ARBA" id="ARBA00032324"/>
    </source>
</evidence>
<evidence type="ECO:0000256" key="11">
    <source>
        <dbReference type="ARBA" id="ARBA00022960"/>
    </source>
</evidence>
<keyword evidence="12 17" id="KW-0573">Peptidoglycan synthesis</keyword>
<feature type="binding site" evidence="17">
    <location>
        <begin position="115"/>
        <end position="121"/>
    </location>
    <ligand>
        <name>ATP</name>
        <dbReference type="ChEBI" id="CHEBI:30616"/>
    </ligand>
</feature>
<dbReference type="Gene3D" id="3.40.1190.10">
    <property type="entry name" value="Mur-like, catalytic domain"/>
    <property type="match status" value="1"/>
</dbReference>
<dbReference type="PANTHER" id="PTHR43692:SF1">
    <property type="entry name" value="UDP-N-ACETYLMURAMOYLALANINE--D-GLUTAMATE LIGASE"/>
    <property type="match status" value="1"/>
</dbReference>
<evidence type="ECO:0000259" key="19">
    <source>
        <dbReference type="Pfam" id="PF02875"/>
    </source>
</evidence>
<evidence type="ECO:0000256" key="8">
    <source>
        <dbReference type="ARBA" id="ARBA00022598"/>
    </source>
</evidence>
<dbReference type="STRING" id="1794912.AXX12_02925"/>
<comment type="catalytic activity">
    <reaction evidence="16 17 18">
        <text>UDP-N-acetyl-alpha-D-muramoyl-L-alanine + D-glutamate + ATP = UDP-N-acetyl-alpha-D-muramoyl-L-alanyl-D-glutamate + ADP + phosphate + H(+)</text>
        <dbReference type="Rhea" id="RHEA:16429"/>
        <dbReference type="ChEBI" id="CHEBI:15378"/>
        <dbReference type="ChEBI" id="CHEBI:29986"/>
        <dbReference type="ChEBI" id="CHEBI:30616"/>
        <dbReference type="ChEBI" id="CHEBI:43474"/>
        <dbReference type="ChEBI" id="CHEBI:83898"/>
        <dbReference type="ChEBI" id="CHEBI:83900"/>
        <dbReference type="ChEBI" id="CHEBI:456216"/>
        <dbReference type="EC" id="6.3.2.9"/>
    </reaction>
</comment>
<dbReference type="RefSeq" id="WP_066238814.1">
    <property type="nucleotide sequence ID" value="NZ_LSGP01000013.1"/>
</dbReference>
<comment type="function">
    <text evidence="1 17 18">Cell wall formation. Catalyzes the addition of glutamate to the nucleotide precursor UDP-N-acetylmuramoyl-L-alanine (UMA).</text>
</comment>
<evidence type="ECO:0000256" key="12">
    <source>
        <dbReference type="ARBA" id="ARBA00022984"/>
    </source>
</evidence>
<dbReference type="Pfam" id="PF21799">
    <property type="entry name" value="MurD-like_N"/>
    <property type="match status" value="1"/>
</dbReference>
<dbReference type="UniPathway" id="UPA00219"/>
<dbReference type="InterPro" id="IPR004101">
    <property type="entry name" value="Mur_ligase_C"/>
</dbReference>
<evidence type="ECO:0000256" key="3">
    <source>
        <dbReference type="ARBA" id="ARBA00004752"/>
    </source>
</evidence>
<dbReference type="SUPFAM" id="SSF53623">
    <property type="entry name" value="MurD-like peptide ligases, catalytic domain"/>
    <property type="match status" value="1"/>
</dbReference>
<dbReference type="InterPro" id="IPR005762">
    <property type="entry name" value="MurD"/>
</dbReference>
<dbReference type="GO" id="GO:0071555">
    <property type="term" value="P:cell wall organization"/>
    <property type="evidence" value="ECO:0007669"/>
    <property type="project" value="UniProtKB-KW"/>
</dbReference>
<evidence type="ECO:0000256" key="1">
    <source>
        <dbReference type="ARBA" id="ARBA00002734"/>
    </source>
</evidence>
<dbReference type="PANTHER" id="PTHR43692">
    <property type="entry name" value="UDP-N-ACETYLMURAMOYLALANINE--D-GLUTAMATE LIGASE"/>
    <property type="match status" value="1"/>
</dbReference>
<dbReference type="AlphaFoldDB" id="A0A154BSX1"/>
<dbReference type="GO" id="GO:0008764">
    <property type="term" value="F:UDP-N-acetylmuramoylalanine-D-glutamate ligase activity"/>
    <property type="evidence" value="ECO:0007669"/>
    <property type="project" value="UniProtKB-UniRule"/>
</dbReference>
<dbReference type="GO" id="GO:0051301">
    <property type="term" value="P:cell division"/>
    <property type="evidence" value="ECO:0007669"/>
    <property type="project" value="UniProtKB-KW"/>
</dbReference>
<dbReference type="InterPro" id="IPR036615">
    <property type="entry name" value="Mur_ligase_C_dom_sf"/>
</dbReference>
<reference evidence="21 22" key="1">
    <citation type="submission" date="2016-02" db="EMBL/GenBank/DDBJ databases">
        <title>Anaerosporomusa subterraneum gen. nov., sp. nov., a spore-forming obligate anaerobe isolated from saprolite.</title>
        <authorList>
            <person name="Choi J.K."/>
            <person name="Shah M."/>
            <person name="Yee N."/>
        </authorList>
    </citation>
    <scope>NUCLEOTIDE SEQUENCE [LARGE SCALE GENOMIC DNA]</scope>
    <source>
        <strain evidence="21 22">RU4</strain>
    </source>
</reference>
<comment type="caution">
    <text evidence="21">The sequence shown here is derived from an EMBL/GenBank/DDBJ whole genome shotgun (WGS) entry which is preliminary data.</text>
</comment>
<evidence type="ECO:0000256" key="9">
    <source>
        <dbReference type="ARBA" id="ARBA00022741"/>
    </source>
</evidence>
<keyword evidence="17 18" id="KW-0131">Cell cycle</keyword>
<dbReference type="Gene3D" id="3.40.50.720">
    <property type="entry name" value="NAD(P)-binding Rossmann-like Domain"/>
    <property type="match status" value="1"/>
</dbReference>
<keyword evidence="8 17" id="KW-0436">Ligase</keyword>
<evidence type="ECO:0000256" key="6">
    <source>
        <dbReference type="ARBA" id="ARBA00015655"/>
    </source>
</evidence>
<evidence type="ECO:0000256" key="13">
    <source>
        <dbReference type="ARBA" id="ARBA00023316"/>
    </source>
</evidence>
<evidence type="ECO:0000256" key="5">
    <source>
        <dbReference type="ARBA" id="ARBA00012212"/>
    </source>
</evidence>
<dbReference type="GO" id="GO:0009252">
    <property type="term" value="P:peptidoglycan biosynthetic process"/>
    <property type="evidence" value="ECO:0007669"/>
    <property type="project" value="UniProtKB-UniRule"/>
</dbReference>
<dbReference type="Proteomes" id="UP000076268">
    <property type="component" value="Unassembled WGS sequence"/>
</dbReference>
<evidence type="ECO:0000256" key="4">
    <source>
        <dbReference type="ARBA" id="ARBA00010416"/>
    </source>
</evidence>
<dbReference type="NCBIfam" id="TIGR01087">
    <property type="entry name" value="murD"/>
    <property type="match status" value="1"/>
</dbReference>
<evidence type="ECO:0000256" key="14">
    <source>
        <dbReference type="ARBA" id="ARBA00030398"/>
    </source>
</evidence>
<evidence type="ECO:0000313" key="21">
    <source>
        <dbReference type="EMBL" id="KYZ77103.1"/>
    </source>
</evidence>
<dbReference type="OrthoDB" id="9809796at2"/>
<keyword evidence="13 17" id="KW-0961">Cell wall biogenesis/degradation</keyword>
<evidence type="ECO:0000256" key="16">
    <source>
        <dbReference type="ARBA" id="ARBA00047632"/>
    </source>
</evidence>
<comment type="similarity">
    <text evidence="4 17">Belongs to the MurCDEF family.</text>
</comment>
<keyword evidence="7 17" id="KW-0963">Cytoplasm</keyword>
<keyword evidence="11 17" id="KW-0133">Cell shape</keyword>
<dbReference type="Pfam" id="PF02875">
    <property type="entry name" value="Mur_ligase_C"/>
    <property type="match status" value="1"/>
</dbReference>
<dbReference type="GO" id="GO:0008360">
    <property type="term" value="P:regulation of cell shape"/>
    <property type="evidence" value="ECO:0007669"/>
    <property type="project" value="UniProtKB-KW"/>
</dbReference>
<feature type="domain" description="Mur ligase C-terminal" evidence="19">
    <location>
        <begin position="313"/>
        <end position="427"/>
    </location>
</feature>
<keyword evidence="22" id="KW-1185">Reference proteome</keyword>
<protein>
    <recommendedName>
        <fullName evidence="6 17">UDP-N-acetylmuramoylalanine--D-glutamate ligase</fullName>
        <ecNumber evidence="5 17">6.3.2.9</ecNumber>
    </recommendedName>
    <alternativeName>
        <fullName evidence="15 17">D-glutamic acid-adding enzyme</fullName>
    </alternativeName>
    <alternativeName>
        <fullName evidence="14 17">UDP-N-acetylmuramoyl-L-alanyl-D-glutamate synthetase</fullName>
    </alternativeName>
</protein>
<keyword evidence="17 18" id="KW-0132">Cell division</keyword>
<keyword evidence="10 17" id="KW-0067">ATP-binding</keyword>
<keyword evidence="9 17" id="KW-0547">Nucleotide-binding</keyword>
<evidence type="ECO:0000256" key="2">
    <source>
        <dbReference type="ARBA" id="ARBA00004496"/>
    </source>
</evidence>
<dbReference type="GO" id="GO:0005737">
    <property type="term" value="C:cytoplasm"/>
    <property type="evidence" value="ECO:0007669"/>
    <property type="project" value="UniProtKB-SubCell"/>
</dbReference>
<dbReference type="InterPro" id="IPR013221">
    <property type="entry name" value="Mur_ligase_cen"/>
</dbReference>
<evidence type="ECO:0000256" key="10">
    <source>
        <dbReference type="ARBA" id="ARBA00022840"/>
    </source>
</evidence>
<feature type="domain" description="Mur ligase central" evidence="20">
    <location>
        <begin position="113"/>
        <end position="291"/>
    </location>
</feature>
<comment type="subcellular location">
    <subcellularLocation>
        <location evidence="2 17 18">Cytoplasm</location>
    </subcellularLocation>
</comment>